<feature type="compositionally biased region" description="Low complexity" evidence="2">
    <location>
        <begin position="161"/>
        <end position="171"/>
    </location>
</feature>
<feature type="region of interest" description="Disordered" evidence="2">
    <location>
        <begin position="187"/>
        <end position="360"/>
    </location>
</feature>
<name>A0AAJ7U6S2_PETMA</name>
<dbReference type="PANTHER" id="PTHR31075:SF4">
    <property type="entry name" value="CENTROSOMAL PROTEIN OF 85 KDA"/>
    <property type="match status" value="1"/>
</dbReference>
<reference evidence="4" key="1">
    <citation type="submission" date="2025-08" db="UniProtKB">
        <authorList>
            <consortium name="RefSeq"/>
        </authorList>
    </citation>
    <scope>IDENTIFICATION</scope>
    <source>
        <tissue evidence="4">Sperm</tissue>
    </source>
</reference>
<feature type="compositionally biased region" description="Polar residues" evidence="2">
    <location>
        <begin position="1"/>
        <end position="10"/>
    </location>
</feature>
<protein>
    <submittedName>
        <fullName evidence="4">Centrosomal protein of 85 kDa-like</fullName>
    </submittedName>
</protein>
<proteinExistence type="predicted"/>
<organism evidence="3 4">
    <name type="scientific">Petromyzon marinus</name>
    <name type="common">Sea lamprey</name>
    <dbReference type="NCBI Taxonomy" id="7757"/>
    <lineage>
        <taxon>Eukaryota</taxon>
        <taxon>Metazoa</taxon>
        <taxon>Chordata</taxon>
        <taxon>Craniata</taxon>
        <taxon>Vertebrata</taxon>
        <taxon>Cyclostomata</taxon>
        <taxon>Hyperoartia</taxon>
        <taxon>Petromyzontiformes</taxon>
        <taxon>Petromyzontidae</taxon>
        <taxon>Petromyzon</taxon>
    </lineage>
</organism>
<feature type="region of interest" description="Disordered" evidence="2">
    <location>
        <begin position="1"/>
        <end position="81"/>
    </location>
</feature>
<dbReference type="AlphaFoldDB" id="A0AAJ7U6S2"/>
<feature type="coiled-coil region" evidence="1">
    <location>
        <begin position="419"/>
        <end position="446"/>
    </location>
</feature>
<sequence>MWSSKQQQQPGVDGFLAGGRRGVDNPPPAGTDMEWQDLERIGVSTGTPRAAGVSFGGPSAAGGARDGDMEWQDPEGSGVSAHRANATVGSPDSGWSVDAVGGPGWGPCVGGGSGGVGGGSGGVVGTPSAWTGGPTSRQASVTSESGDTGVCFSDGTEDRCSVSSGSSGFSFKPIRSLAPIPTAHVMPSATLAGTPPSPPSPVSPGHLPCGRRRSRTGAPGPAGRPLRAAWDPEASPAAPSSRAEREGRPGKERASRSSLGARGVQGPGGETASQAGAGLHRWSSLTRLHGAAGGAGGGGGGGGGSGGEASDSTLGGRGGGDESSETELAAPASRSAGGVCSPAERDAGGTDSGAWPPGATVDEAGVAVWQQQQLEELRRHVSDLQLMNGSARQQDAYPGLPLSALAKWDALLKMKETLLQEKDLAIEKQKQQLLLLQRRVQETEARLQALVLPPPSARPGWLDQAALSLHLQESQLESASLRAQLSERAGALVAAERGELERRLADAEARARAAGEAASRGARQHAESLARVEEKLRHRDKQLSSMRKRVEREAEARAERARRVESLETYLADLPTLEHHQALRLKLEQAEARAAQLEGSTAELQAQLRERDSRLRERDSLLDREVQTAVAQKQAELEGRAAEMERALRERETEGERRLAESLGELRSLRQREQELVATVQTLQQKVERCLSDGARLPVLGLESLQRDNQRLRDDCERARKIMENQQRRLDALAQQRSEQEAAERERAGGAERQHHALRLLAAEHDARAHELLVAVKALTAEKEGLFSRCLELQERLEGAAGPGDEGPGEVVAEVVAELCAAQREMRVLCDVMTARAQGRQPDLSQLLGLHSGPAVTAAEEASSTGAGAWAATRSRACRLRADVEALRAVVADRCAQDVGDNCITQ</sequence>
<gene>
    <name evidence="4" type="primary">CEP85L</name>
</gene>
<dbReference type="PANTHER" id="PTHR31075">
    <property type="entry name" value="CENTROSOMAL PROTEIN OF 85 KDA"/>
    <property type="match status" value="1"/>
</dbReference>
<feature type="compositionally biased region" description="Gly residues" evidence="2">
    <location>
        <begin position="291"/>
        <end position="307"/>
    </location>
</feature>
<dbReference type="KEGG" id="pmrn:116953320"/>
<feature type="region of interest" description="Disordered" evidence="2">
    <location>
        <begin position="516"/>
        <end position="551"/>
    </location>
</feature>
<evidence type="ECO:0000256" key="1">
    <source>
        <dbReference type="SAM" id="Coils"/>
    </source>
</evidence>
<keyword evidence="3" id="KW-1185">Reference proteome</keyword>
<evidence type="ECO:0000313" key="4">
    <source>
        <dbReference type="RefSeq" id="XP_032829307.1"/>
    </source>
</evidence>
<feature type="compositionally biased region" description="Polar residues" evidence="2">
    <location>
        <begin position="133"/>
        <end position="146"/>
    </location>
</feature>
<feature type="region of interest" description="Disordered" evidence="2">
    <location>
        <begin position="729"/>
        <end position="752"/>
    </location>
</feature>
<feature type="compositionally biased region" description="Low complexity" evidence="2">
    <location>
        <begin position="216"/>
        <end position="241"/>
    </location>
</feature>
<keyword evidence="1" id="KW-0175">Coiled coil</keyword>
<dbReference type="Proteomes" id="UP001318040">
    <property type="component" value="Chromosome 51"/>
</dbReference>
<evidence type="ECO:0000256" key="2">
    <source>
        <dbReference type="SAM" id="MobiDB-lite"/>
    </source>
</evidence>
<evidence type="ECO:0000313" key="3">
    <source>
        <dbReference type="Proteomes" id="UP001318040"/>
    </source>
</evidence>
<feature type="compositionally biased region" description="Basic and acidic residues" evidence="2">
    <location>
        <begin position="524"/>
        <end position="537"/>
    </location>
</feature>
<feature type="region of interest" description="Disordered" evidence="2">
    <location>
        <begin position="129"/>
        <end position="173"/>
    </location>
</feature>
<dbReference type="GO" id="GO:0005813">
    <property type="term" value="C:centrosome"/>
    <property type="evidence" value="ECO:0007669"/>
    <property type="project" value="TreeGrafter"/>
</dbReference>
<accession>A0AAJ7U6S2</accession>
<dbReference type="RefSeq" id="XP_032829307.1">
    <property type="nucleotide sequence ID" value="XM_032973416.1"/>
</dbReference>
<feature type="compositionally biased region" description="Basic and acidic residues" evidence="2">
    <location>
        <begin position="738"/>
        <end position="752"/>
    </location>
</feature>
<dbReference type="InterPro" id="IPR040210">
    <property type="entry name" value="Cep85/Cep85L"/>
</dbReference>
<feature type="compositionally biased region" description="Basic and acidic residues" evidence="2">
    <location>
        <begin position="242"/>
        <end position="255"/>
    </location>
</feature>